<dbReference type="InterPro" id="IPR012337">
    <property type="entry name" value="RNaseH-like_sf"/>
</dbReference>
<dbReference type="OrthoDB" id="9814072at2"/>
<dbReference type="InterPro" id="IPR001584">
    <property type="entry name" value="Integrase_cat-core"/>
</dbReference>
<dbReference type="GO" id="GO:0003676">
    <property type="term" value="F:nucleic acid binding"/>
    <property type="evidence" value="ECO:0007669"/>
    <property type="project" value="InterPro"/>
</dbReference>
<evidence type="ECO:0000313" key="3">
    <source>
        <dbReference type="EMBL" id="RWR43922.1"/>
    </source>
</evidence>
<dbReference type="SUPFAM" id="SSF53098">
    <property type="entry name" value="Ribonuclease H-like"/>
    <property type="match status" value="1"/>
</dbReference>
<dbReference type="Gene3D" id="3.30.420.10">
    <property type="entry name" value="Ribonuclease H-like superfamily/Ribonuclease H"/>
    <property type="match status" value="1"/>
</dbReference>
<proteinExistence type="predicted"/>
<sequence>MKHSTFSHADLFILDGQNYRYMSAAAEGIVLTMTDPPHSSRAISHAELEALMTSPGFRFVRGGLERAASERSLSRLPPHFRDLPQAKREIALWRQAYVEEFLAQVQGGQAKRNEASVAVILPTLITTVTTRQRRAQNHRGKRAGRLEAGRTPPCPKTLLTWTRRYERSGFDVMALVPLSCRSGRHGGWLDPGEVVLFQKLIAGYASPLRPSIDQIRERARNLYAGFNEHREAEGLPPVRAPSRSRVYRAIKRLDPYETCVQRYGVQAANRKFAIMEYGAQAVRPMERVEIDEWEVDLMVLIDEAGLLDQLTPAETACLTATRLWVGVALDCATRCVVGLCLCRNPTSTAAVRTIELATTDKTAIASEFGCLHGWSQGGQPEMIVADQGSAFVSEEFKMMAGGLRARLVNPPAGVPKLRARIERLFGTFASHFVSRFRGRTFSDPLRRGDYSAEAEASLSDQELLEAFVTYIVDIYHQRPHSELFGETPAQCWDRLVQKYGAPAPVDGMDRRALFGAELERKVSGRGVRAFGADYACEPLREAYKHGHQREVRIRLDPMDLGWVAVEIDNRWYPAHDLSGALSGISLHQWRCFAQTVREKTREGAEMTAEVFHEGLRRLDLISEEAARAAQLGRMLYTASEIDAAERALGLGLHLLPASTGNDAPPASHWFSRGIEVGPPDAATPETTVPRFTDDEAALPTPKRSWRIESDD</sequence>
<dbReference type="PROSITE" id="PS50994">
    <property type="entry name" value="INTEGRASE"/>
    <property type="match status" value="1"/>
</dbReference>
<comment type="caution">
    <text evidence="3">The sequence shown here is derived from an EMBL/GenBank/DDBJ whole genome shotgun (WGS) entry which is preliminary data.</text>
</comment>
<evidence type="ECO:0000313" key="4">
    <source>
        <dbReference type="Proteomes" id="UP000286594"/>
    </source>
</evidence>
<dbReference type="Proteomes" id="UP000286594">
    <property type="component" value="Unassembled WGS sequence"/>
</dbReference>
<reference evidence="3 4" key="1">
    <citation type="submission" date="2019-01" db="EMBL/GenBank/DDBJ databases">
        <title>Sinorhodobacter populi sp. nov. isolated from the symptomatic bark tissue of Populus euramericana canker.</title>
        <authorList>
            <person name="Xu G."/>
        </authorList>
    </citation>
    <scope>NUCLEOTIDE SEQUENCE [LARGE SCALE GENOMIC DNA]</scope>
    <source>
        <strain evidence="3 4">CCTCC AB2012026</strain>
    </source>
</reference>
<dbReference type="GO" id="GO:0015074">
    <property type="term" value="P:DNA integration"/>
    <property type="evidence" value="ECO:0007669"/>
    <property type="project" value="InterPro"/>
</dbReference>
<keyword evidence="4" id="KW-1185">Reference proteome</keyword>
<protein>
    <recommendedName>
        <fullName evidence="2">Integrase catalytic domain-containing protein</fullName>
    </recommendedName>
</protein>
<feature type="domain" description="Integrase catalytic" evidence="2">
    <location>
        <begin position="280"/>
        <end position="496"/>
    </location>
</feature>
<gene>
    <name evidence="3" type="ORF">EOW65_19655</name>
</gene>
<dbReference type="EMBL" id="SAVB01000041">
    <property type="protein sequence ID" value="RWR43922.1"/>
    <property type="molecule type" value="Genomic_DNA"/>
</dbReference>
<organism evidence="3 4">
    <name type="scientific">Paenirhodobacter ferrireducens</name>
    <dbReference type="NCBI Taxonomy" id="1215032"/>
    <lineage>
        <taxon>Bacteria</taxon>
        <taxon>Pseudomonadati</taxon>
        <taxon>Pseudomonadota</taxon>
        <taxon>Alphaproteobacteria</taxon>
        <taxon>Rhodobacterales</taxon>
        <taxon>Rhodobacter group</taxon>
        <taxon>Paenirhodobacter</taxon>
    </lineage>
</organism>
<dbReference type="InterPro" id="IPR015378">
    <property type="entry name" value="Transposase-like_Mu_C"/>
</dbReference>
<evidence type="ECO:0000256" key="1">
    <source>
        <dbReference type="SAM" id="MobiDB-lite"/>
    </source>
</evidence>
<feature type="region of interest" description="Disordered" evidence="1">
    <location>
        <begin position="677"/>
        <end position="711"/>
    </location>
</feature>
<name>A0A443L3Y6_9RHOB</name>
<evidence type="ECO:0000259" key="2">
    <source>
        <dbReference type="PROSITE" id="PS50994"/>
    </source>
</evidence>
<dbReference type="AlphaFoldDB" id="A0A443L3Y6"/>
<dbReference type="RefSeq" id="WP_128152354.1">
    <property type="nucleotide sequence ID" value="NZ_SAVB01000041.1"/>
</dbReference>
<dbReference type="Pfam" id="PF09299">
    <property type="entry name" value="Mu-transpos_C"/>
    <property type="match status" value="1"/>
</dbReference>
<accession>A0A443L3Y6</accession>
<dbReference type="InterPro" id="IPR036397">
    <property type="entry name" value="RNaseH_sf"/>
</dbReference>